<dbReference type="Proteomes" id="UP000190675">
    <property type="component" value="Chromosome I"/>
</dbReference>
<proteinExistence type="predicted"/>
<evidence type="ECO:0000313" key="2">
    <source>
        <dbReference type="EMBL" id="SHH07126.1"/>
    </source>
</evidence>
<evidence type="ECO:0000256" key="1">
    <source>
        <dbReference type="SAM" id="Phobius"/>
    </source>
</evidence>
<keyword evidence="1" id="KW-0472">Membrane</keyword>
<feature type="transmembrane region" description="Helical" evidence="1">
    <location>
        <begin position="28"/>
        <end position="54"/>
    </location>
</feature>
<protein>
    <submittedName>
        <fullName evidence="2">Uncharacterized protein</fullName>
    </submittedName>
</protein>
<reference evidence="2 3" key="1">
    <citation type="submission" date="2016-11" db="EMBL/GenBank/DDBJ databases">
        <authorList>
            <person name="Jaros S."/>
            <person name="Januszkiewicz K."/>
            <person name="Wedrychowicz H."/>
        </authorList>
    </citation>
    <scope>NUCLEOTIDE SEQUENCE [LARGE SCALE GENOMIC DNA]</scope>
    <source>
        <strain evidence="2 3">GAS242</strain>
    </source>
</reference>
<dbReference type="OrthoDB" id="8434660at2"/>
<accession>A0A1M5PZM5</accession>
<dbReference type="EMBL" id="LT670818">
    <property type="protein sequence ID" value="SHH07126.1"/>
    <property type="molecule type" value="Genomic_DNA"/>
</dbReference>
<dbReference type="RefSeq" id="WP_079568702.1">
    <property type="nucleotide sequence ID" value="NZ_LT670818.1"/>
</dbReference>
<organism evidence="2 3">
    <name type="scientific">Bradyrhizobium erythrophlei</name>
    <dbReference type="NCBI Taxonomy" id="1437360"/>
    <lineage>
        <taxon>Bacteria</taxon>
        <taxon>Pseudomonadati</taxon>
        <taxon>Pseudomonadota</taxon>
        <taxon>Alphaproteobacteria</taxon>
        <taxon>Hyphomicrobiales</taxon>
        <taxon>Nitrobacteraceae</taxon>
        <taxon>Bradyrhizobium</taxon>
    </lineage>
</organism>
<evidence type="ECO:0000313" key="3">
    <source>
        <dbReference type="Proteomes" id="UP000190675"/>
    </source>
</evidence>
<sequence>MEWIKLVSSKNYELIIEFILRDNVPVEALWFFGWGLARHFVVALNIGTMGFWWWRMPEQISRYYVKHRGS</sequence>
<dbReference type="AlphaFoldDB" id="A0A1M5PZM5"/>
<gene>
    <name evidence="2" type="ORF">SAMN05444169_5582</name>
</gene>
<keyword evidence="1" id="KW-0812">Transmembrane</keyword>
<name>A0A1M5PZM5_9BRAD</name>
<keyword evidence="1" id="KW-1133">Transmembrane helix</keyword>